<evidence type="ECO:0000256" key="1">
    <source>
        <dbReference type="SAM" id="Phobius"/>
    </source>
</evidence>
<keyword evidence="1" id="KW-0472">Membrane</keyword>
<reference evidence="2" key="1">
    <citation type="journal article" date="2021" name="Proc. Natl. Acad. Sci. U.S.A.">
        <title>A Catalog of Tens of Thousands of Viruses from Human Metagenomes Reveals Hidden Associations with Chronic Diseases.</title>
        <authorList>
            <person name="Tisza M.J."/>
            <person name="Buck C.B."/>
        </authorList>
    </citation>
    <scope>NUCLEOTIDE SEQUENCE</scope>
    <source>
        <strain evidence="2">CtFRY1</strain>
    </source>
</reference>
<keyword evidence="1" id="KW-1133">Transmembrane helix</keyword>
<protein>
    <submittedName>
        <fullName evidence="2">Uncharacterized protein</fullName>
    </submittedName>
</protein>
<feature type="transmembrane region" description="Helical" evidence="1">
    <location>
        <begin position="6"/>
        <end position="31"/>
    </location>
</feature>
<name>A0A8S5SUP2_9CAUD</name>
<sequence length="95" mass="11292">MLYDVIFWFGLFCAILRVGAVTLVIAVWFIWPAVEAVSITRMTFAYYKKQGITEHSSRLKVWWLWYRDMLGGRRSEAMRSHGWEWKGVGRWSISE</sequence>
<evidence type="ECO:0000313" key="2">
    <source>
        <dbReference type="EMBL" id="DAF54290.1"/>
    </source>
</evidence>
<proteinExistence type="predicted"/>
<keyword evidence="1" id="KW-0812">Transmembrane</keyword>
<dbReference type="EMBL" id="BK032676">
    <property type="protein sequence ID" value="DAF54290.1"/>
    <property type="molecule type" value="Genomic_DNA"/>
</dbReference>
<accession>A0A8S5SUP2</accession>
<organism evidence="2">
    <name type="scientific">Siphoviridae sp. ctFRY1</name>
    <dbReference type="NCBI Taxonomy" id="2827820"/>
    <lineage>
        <taxon>Viruses</taxon>
        <taxon>Duplodnaviria</taxon>
        <taxon>Heunggongvirae</taxon>
        <taxon>Uroviricota</taxon>
        <taxon>Caudoviricetes</taxon>
    </lineage>
</organism>